<keyword evidence="2" id="KW-0858">Xylan degradation</keyword>
<dbReference type="SUPFAM" id="SSF75005">
    <property type="entry name" value="Arabinanase/levansucrase/invertase"/>
    <property type="match status" value="1"/>
</dbReference>
<keyword evidence="3 9" id="KW-0732">Signal</keyword>
<keyword evidence="2" id="KW-0624">Polysaccharide degradation</keyword>
<dbReference type="InterPro" id="IPR008979">
    <property type="entry name" value="Galactose-bd-like_sf"/>
</dbReference>
<dbReference type="PROSITE" id="PS51175">
    <property type="entry name" value="CBM6"/>
    <property type="match status" value="1"/>
</dbReference>
<evidence type="ECO:0000256" key="1">
    <source>
        <dbReference type="ARBA" id="ARBA00009865"/>
    </source>
</evidence>
<feature type="signal peptide" evidence="9">
    <location>
        <begin position="1"/>
        <end position="19"/>
    </location>
</feature>
<dbReference type="CDD" id="cd18618">
    <property type="entry name" value="GH43_Xsa43E-like"/>
    <property type="match status" value="1"/>
</dbReference>
<dbReference type="AlphaFoldDB" id="A0A494WDK3"/>
<dbReference type="Gene3D" id="2.60.120.260">
    <property type="entry name" value="Galactose-binding domain-like"/>
    <property type="match status" value="1"/>
</dbReference>
<dbReference type="InterPro" id="IPR006710">
    <property type="entry name" value="Glyco_hydro_43"/>
</dbReference>
<feature type="chain" id="PRO_5019833486" evidence="9">
    <location>
        <begin position="20"/>
        <end position="465"/>
    </location>
</feature>
<dbReference type="SUPFAM" id="SSF49785">
    <property type="entry name" value="Galactose-binding domain-like"/>
    <property type="match status" value="1"/>
</dbReference>
<dbReference type="GO" id="GO:0030246">
    <property type="term" value="F:carbohydrate binding"/>
    <property type="evidence" value="ECO:0007669"/>
    <property type="project" value="InterPro"/>
</dbReference>
<dbReference type="PANTHER" id="PTHR43772">
    <property type="entry name" value="ENDO-1,4-BETA-XYLANASE"/>
    <property type="match status" value="1"/>
</dbReference>
<dbReference type="EMBL" id="AP018664">
    <property type="protein sequence ID" value="BBD98785.1"/>
    <property type="molecule type" value="Genomic_DNA"/>
</dbReference>
<keyword evidence="4 8" id="KW-0378">Hydrolase</keyword>
<gene>
    <name evidence="11" type="ORF">SAMIE_1022860</name>
</gene>
<comment type="similarity">
    <text evidence="1 8">Belongs to the glycosyl hydrolase 43 family.</text>
</comment>
<dbReference type="InterPro" id="IPR023296">
    <property type="entry name" value="Glyco_hydro_beta-prop_sf"/>
</dbReference>
<evidence type="ECO:0000256" key="4">
    <source>
        <dbReference type="ARBA" id="ARBA00022801"/>
    </source>
</evidence>
<dbReference type="PANTHER" id="PTHR43772:SF2">
    <property type="entry name" value="PUTATIVE (AFU_ORTHOLOGUE AFUA_2G04480)-RELATED"/>
    <property type="match status" value="1"/>
</dbReference>
<name>A0A494WDK3_9SPHN</name>
<dbReference type="Proteomes" id="UP000279959">
    <property type="component" value="Chromosome"/>
</dbReference>
<keyword evidence="5" id="KW-0119">Carbohydrate metabolism</keyword>
<protein>
    <submittedName>
        <fullName evidence="11">Carbohydrate-binding protein</fullName>
    </submittedName>
</protein>
<evidence type="ECO:0000259" key="10">
    <source>
        <dbReference type="PROSITE" id="PS51175"/>
    </source>
</evidence>
<dbReference type="Pfam" id="PF03422">
    <property type="entry name" value="CBM_6"/>
    <property type="match status" value="1"/>
</dbReference>
<dbReference type="SMART" id="SM00606">
    <property type="entry name" value="CBD_IV"/>
    <property type="match status" value="1"/>
</dbReference>
<dbReference type="RefSeq" id="WP_066703634.1">
    <property type="nucleotide sequence ID" value="NZ_AP018664.1"/>
</dbReference>
<accession>A0A494WDK3</accession>
<feature type="domain" description="CBM6" evidence="10">
    <location>
        <begin position="325"/>
        <end position="464"/>
    </location>
</feature>
<dbReference type="Gene3D" id="2.115.10.20">
    <property type="entry name" value="Glycosyl hydrolase domain, family 43"/>
    <property type="match status" value="1"/>
</dbReference>
<dbReference type="InterPro" id="IPR052176">
    <property type="entry name" value="Glycosyl_Hydrlase_43_Enz"/>
</dbReference>
<keyword evidence="12" id="KW-1185">Reference proteome</keyword>
<evidence type="ECO:0000313" key="12">
    <source>
        <dbReference type="Proteomes" id="UP000279959"/>
    </source>
</evidence>
<evidence type="ECO:0000256" key="7">
    <source>
        <dbReference type="PIRSR" id="PIRSR606710-2"/>
    </source>
</evidence>
<evidence type="ECO:0000256" key="2">
    <source>
        <dbReference type="ARBA" id="ARBA00022651"/>
    </source>
</evidence>
<reference evidence="11 12" key="1">
    <citation type="submission" date="2018-05" db="EMBL/GenBank/DDBJ databases">
        <title>Complete Genome Sequence of the Nonylphenol-Degrading Bacterium Sphingobium amiense DSM 16289T.</title>
        <authorList>
            <person name="Ootsuka M."/>
            <person name="Nishizawa T."/>
            <person name="Ohta H."/>
        </authorList>
    </citation>
    <scope>NUCLEOTIDE SEQUENCE [LARGE SCALE GENOMIC DNA]</scope>
    <source>
        <strain evidence="11 12">DSM 16289</strain>
    </source>
</reference>
<evidence type="ECO:0000256" key="6">
    <source>
        <dbReference type="ARBA" id="ARBA00023295"/>
    </source>
</evidence>
<keyword evidence="6 8" id="KW-0326">Glycosidase</keyword>
<evidence type="ECO:0000256" key="9">
    <source>
        <dbReference type="SAM" id="SignalP"/>
    </source>
</evidence>
<dbReference type="CDD" id="cd04084">
    <property type="entry name" value="CBM6_xylanase-like"/>
    <property type="match status" value="1"/>
</dbReference>
<evidence type="ECO:0000313" key="11">
    <source>
        <dbReference type="EMBL" id="BBD98785.1"/>
    </source>
</evidence>
<dbReference type="Pfam" id="PF04616">
    <property type="entry name" value="Glyco_hydro_43"/>
    <property type="match status" value="1"/>
</dbReference>
<proteinExistence type="inferred from homology"/>
<evidence type="ECO:0000256" key="8">
    <source>
        <dbReference type="RuleBase" id="RU361187"/>
    </source>
</evidence>
<feature type="site" description="Important for catalytic activity, responsible for pKa modulation of the active site Glu and correct orientation of both the proton donor and substrate" evidence="7">
    <location>
        <position position="158"/>
    </location>
</feature>
<dbReference type="GO" id="GO:0004553">
    <property type="term" value="F:hydrolase activity, hydrolyzing O-glycosyl compounds"/>
    <property type="evidence" value="ECO:0007669"/>
    <property type="project" value="InterPro"/>
</dbReference>
<dbReference type="KEGG" id="sami:SAMIE_1022860"/>
<organism evidence="11 12">
    <name type="scientific">Sphingobium amiense</name>
    <dbReference type="NCBI Taxonomy" id="135719"/>
    <lineage>
        <taxon>Bacteria</taxon>
        <taxon>Pseudomonadati</taxon>
        <taxon>Pseudomonadota</taxon>
        <taxon>Alphaproteobacteria</taxon>
        <taxon>Sphingomonadales</taxon>
        <taxon>Sphingomonadaceae</taxon>
        <taxon>Sphingobium</taxon>
    </lineage>
</organism>
<dbReference type="GO" id="GO:0045493">
    <property type="term" value="P:xylan catabolic process"/>
    <property type="evidence" value="ECO:0007669"/>
    <property type="project" value="UniProtKB-KW"/>
</dbReference>
<sequence length="465" mass="51820">MKGSLRWLQVGLPALSAFAATLPAIAQPGPPIIQTRFTADPAPLVHDGVVYLYTSHDEDDATGFEMRDWLLYSSTDMVNWTDRGTVASLKTFPWAVQTNDAWAPQVVARNGKFYLYAPVSVTGSPKNVIAVAVADKPEGPFVDVLGKPLIAAQDGFIDPTVWVDDDGQAYLYWGNPDLWYVRLDEDMTSYSGPITKVDRILDYQEGPWFYKHNDRYYMAFASTCCSEGIGYAMSDRPTGPWTYKGPIMDHDARATGNHPGIIDYKGGSYLFGFHYELNFAVTPIHHERRSVSVAKFSYNADGTIPNLHWWDVTGAPQLEALNPYKRVEAETIAWTSRIRRNRDRPYDWAPGVTTAGNPLDGVYVTRTLDRTYIRVAGVDFGAAGAKRFIASVANGARGSAIELRLDRVDGPVIGTLQVGETDPIGKWQERTTSIKDAIGTRDLYLVFKGPGDRTLFDLDHWRFAR</sequence>
<evidence type="ECO:0000256" key="5">
    <source>
        <dbReference type="ARBA" id="ARBA00023277"/>
    </source>
</evidence>
<dbReference type="InterPro" id="IPR006584">
    <property type="entry name" value="Cellulose-bd_IV"/>
</dbReference>
<dbReference type="InterPro" id="IPR005084">
    <property type="entry name" value="CBM6"/>
</dbReference>
<evidence type="ECO:0000256" key="3">
    <source>
        <dbReference type="ARBA" id="ARBA00022729"/>
    </source>
</evidence>